<dbReference type="EMBL" id="CP009170">
    <property type="protein sequence ID" value="AIS51294.1"/>
    <property type="molecule type" value="Genomic_DNA"/>
</dbReference>
<dbReference type="Proteomes" id="UP000029669">
    <property type="component" value="Chromosome"/>
</dbReference>
<dbReference type="Pfam" id="PF04077">
    <property type="entry name" value="DsrH"/>
    <property type="match status" value="1"/>
</dbReference>
<protein>
    <submittedName>
        <fullName evidence="1">tRNA 2-thiouridine synthesizing protein B</fullName>
    </submittedName>
</protein>
<dbReference type="GO" id="GO:0002143">
    <property type="term" value="P:tRNA wobble position uridine thiolation"/>
    <property type="evidence" value="ECO:0007669"/>
    <property type="project" value="InterPro"/>
</dbReference>
<keyword evidence="2" id="KW-1185">Reference proteome</keyword>
<dbReference type="Gene3D" id="3.40.1260.10">
    <property type="entry name" value="DsrEFH-like"/>
    <property type="match status" value="1"/>
</dbReference>
<dbReference type="NCBIfam" id="TIGR03011">
    <property type="entry name" value="sulf_tusB_dsrH"/>
    <property type="match status" value="1"/>
</dbReference>
<dbReference type="KEGG" id="tki:TKV_c00890"/>
<name>A0A097ANA1_THEKI</name>
<dbReference type="RefSeq" id="WP_049684302.1">
    <property type="nucleotide sequence ID" value="NZ_CP009170.1"/>
</dbReference>
<accession>A0A097ANA1</accession>
<reference evidence="2" key="1">
    <citation type="journal article" date="2015" name="Genome Announc.">
        <title>Whole-Genome Sequences of 80 Environmental and Clinical Isolates of Burkholderia pseudomallei.</title>
        <authorList>
            <person name="Johnson S.L."/>
            <person name="Baker A.L."/>
            <person name="Chain P.S."/>
            <person name="Currie B.J."/>
            <person name="Daligault H.E."/>
            <person name="Davenport K.W."/>
            <person name="Davis C.B."/>
            <person name="Inglis T.J."/>
            <person name="Kaestli M."/>
            <person name="Koren S."/>
            <person name="Mayo M."/>
            <person name="Merritt A.J."/>
            <person name="Price E.P."/>
            <person name="Sarovich D.S."/>
            <person name="Warner J."/>
            <person name="Rosovitz M.J."/>
        </authorList>
    </citation>
    <scope>NUCLEOTIDE SEQUENCE [LARGE SCALE GENOMIC DNA]</scope>
    <source>
        <strain evidence="2">DSM 2030</strain>
    </source>
</reference>
<dbReference type="PANTHER" id="PTHR37526:SF1">
    <property type="entry name" value="PROTEIN TUSB"/>
    <property type="match status" value="1"/>
</dbReference>
<gene>
    <name evidence="1" type="ORF">TKV_c00890</name>
</gene>
<organism evidence="1 2">
    <name type="scientific">Thermoanaerobacter kivui</name>
    <name type="common">Acetogenium kivui</name>
    <dbReference type="NCBI Taxonomy" id="2325"/>
    <lineage>
        <taxon>Bacteria</taxon>
        <taxon>Bacillati</taxon>
        <taxon>Bacillota</taxon>
        <taxon>Clostridia</taxon>
        <taxon>Thermoanaerobacterales</taxon>
        <taxon>Thermoanaerobacteraceae</taxon>
        <taxon>Thermoanaerobacter</taxon>
    </lineage>
</organism>
<sequence length="92" mass="10535">MALIIVKKSPENKISEFLLKLALPHDKVIFIQDGVIFAIEKNLKTMVKDGVELFALKEDFIARGFEESESQIPLIDYEGWADLIERDEKIIS</sequence>
<dbReference type="AlphaFoldDB" id="A0A097ANA1"/>
<dbReference type="STRING" id="2325.TKV_c00890"/>
<dbReference type="HOGENOM" id="CLU_166087_1_0_9"/>
<dbReference type="GO" id="GO:1990228">
    <property type="term" value="C:sulfurtransferase complex"/>
    <property type="evidence" value="ECO:0007669"/>
    <property type="project" value="TreeGrafter"/>
</dbReference>
<dbReference type="eggNOG" id="COG2168">
    <property type="taxonomic scope" value="Bacteria"/>
</dbReference>
<dbReference type="PANTHER" id="PTHR37526">
    <property type="entry name" value="PROTEIN TUSB"/>
    <property type="match status" value="1"/>
</dbReference>
<dbReference type="OrthoDB" id="37754at2"/>
<dbReference type="InterPro" id="IPR007215">
    <property type="entry name" value="Sulphur_relay_TusB/DsrH"/>
</dbReference>
<proteinExistence type="predicted"/>
<dbReference type="InterPro" id="IPR027396">
    <property type="entry name" value="DsrEFH-like"/>
</dbReference>
<evidence type="ECO:0000313" key="1">
    <source>
        <dbReference type="EMBL" id="AIS51294.1"/>
    </source>
</evidence>
<dbReference type="SUPFAM" id="SSF75169">
    <property type="entry name" value="DsrEFH-like"/>
    <property type="match status" value="1"/>
</dbReference>
<evidence type="ECO:0000313" key="2">
    <source>
        <dbReference type="Proteomes" id="UP000029669"/>
    </source>
</evidence>